<sequence length="57" mass="6251">MKRMIYLLCLSSVVFCPLLGCDSGNNEAVKLDSPEGIDWEAIENQGAEMNESQSKGE</sequence>
<comment type="caution">
    <text evidence="2">The sequence shown here is derived from an EMBL/GenBank/DDBJ whole genome shotgun (WGS) entry which is preliminary data.</text>
</comment>
<feature type="signal peptide" evidence="1">
    <location>
        <begin position="1"/>
        <end position="20"/>
    </location>
</feature>
<protein>
    <recommendedName>
        <fullName evidence="4">Secreted protein</fullName>
    </recommendedName>
</protein>
<reference evidence="2 3" key="1">
    <citation type="submission" date="2023-06" db="EMBL/GenBank/DDBJ databases">
        <title>Roseiconus lacunae JC819 isolated from Gulf of Mannar region, Tamil Nadu.</title>
        <authorList>
            <person name="Pk S."/>
            <person name="Ch S."/>
            <person name="Ch V.R."/>
        </authorList>
    </citation>
    <scope>NUCLEOTIDE SEQUENCE [LARGE SCALE GENOMIC DNA]</scope>
    <source>
        <strain evidence="2 3">JC819</strain>
    </source>
</reference>
<accession>A0ABT7PED6</accession>
<keyword evidence="3" id="KW-1185">Reference proteome</keyword>
<evidence type="ECO:0000313" key="2">
    <source>
        <dbReference type="EMBL" id="MDM4014862.1"/>
    </source>
</evidence>
<dbReference type="Proteomes" id="UP001239462">
    <property type="component" value="Unassembled WGS sequence"/>
</dbReference>
<evidence type="ECO:0000256" key="1">
    <source>
        <dbReference type="SAM" id="SignalP"/>
    </source>
</evidence>
<keyword evidence="1" id="KW-0732">Signal</keyword>
<gene>
    <name evidence="2" type="ORF">QTN89_05425</name>
</gene>
<dbReference type="EMBL" id="JASZZN010000003">
    <property type="protein sequence ID" value="MDM4014862.1"/>
    <property type="molecule type" value="Genomic_DNA"/>
</dbReference>
<evidence type="ECO:0008006" key="4">
    <source>
        <dbReference type="Google" id="ProtNLM"/>
    </source>
</evidence>
<name>A0ABT7PED6_9BACT</name>
<evidence type="ECO:0000313" key="3">
    <source>
        <dbReference type="Proteomes" id="UP001239462"/>
    </source>
</evidence>
<proteinExistence type="predicted"/>
<dbReference type="RefSeq" id="WP_200836585.1">
    <property type="nucleotide sequence ID" value="NZ_JAJMQV010000180.1"/>
</dbReference>
<organism evidence="2 3">
    <name type="scientific">Roseiconus lacunae</name>
    <dbReference type="NCBI Taxonomy" id="2605694"/>
    <lineage>
        <taxon>Bacteria</taxon>
        <taxon>Pseudomonadati</taxon>
        <taxon>Planctomycetota</taxon>
        <taxon>Planctomycetia</taxon>
        <taxon>Pirellulales</taxon>
        <taxon>Pirellulaceae</taxon>
        <taxon>Roseiconus</taxon>
    </lineage>
</organism>
<feature type="chain" id="PRO_5045289943" description="Secreted protein" evidence="1">
    <location>
        <begin position="21"/>
        <end position="57"/>
    </location>
</feature>